<reference evidence="11 12" key="1">
    <citation type="submission" date="2018-04" db="EMBL/GenBank/DDBJ databases">
        <title>Halococcoides cellulosivorans gen. nov., sp. nov., an extremely halophilic cellulose-utilizing haloarchaeon from hypersaline lakes.</title>
        <authorList>
            <person name="Sorokin D.Y."/>
            <person name="Toshchakov S.V."/>
            <person name="Samarov N.I."/>
            <person name="Korzhenkov A."/>
            <person name="Kublanov I.V."/>
        </authorList>
    </citation>
    <scope>NUCLEOTIDE SEQUENCE [LARGE SCALE GENOMIC DNA]</scope>
    <source>
        <strain evidence="11 12">HArcel1</strain>
    </source>
</reference>
<evidence type="ECO:0000256" key="4">
    <source>
        <dbReference type="ARBA" id="ARBA00022692"/>
    </source>
</evidence>
<comment type="similarity">
    <text evidence="2">Belongs to the SLC41A transporter family.</text>
</comment>
<evidence type="ECO:0000313" key="12">
    <source>
        <dbReference type="Proteomes" id="UP000244727"/>
    </source>
</evidence>
<gene>
    <name evidence="11" type="ORF">HARCEL1_10100</name>
</gene>
<dbReference type="InterPro" id="IPR006667">
    <property type="entry name" value="SLC41_membr_dom"/>
</dbReference>
<dbReference type="InterPro" id="IPR036739">
    <property type="entry name" value="SLC41_membr_dom_sf"/>
</dbReference>
<keyword evidence="3" id="KW-0813">Transport</keyword>
<proteinExistence type="inferred from homology"/>
<dbReference type="Proteomes" id="UP000244727">
    <property type="component" value="Chromosome"/>
</dbReference>
<evidence type="ECO:0000256" key="9">
    <source>
        <dbReference type="SAM" id="Phobius"/>
    </source>
</evidence>
<keyword evidence="4 9" id="KW-0812">Transmembrane</keyword>
<feature type="transmembrane region" description="Helical" evidence="9">
    <location>
        <begin position="88"/>
        <end position="111"/>
    </location>
</feature>
<evidence type="ECO:0000256" key="3">
    <source>
        <dbReference type="ARBA" id="ARBA00022448"/>
    </source>
</evidence>
<evidence type="ECO:0000256" key="1">
    <source>
        <dbReference type="ARBA" id="ARBA00004141"/>
    </source>
</evidence>
<evidence type="ECO:0000256" key="8">
    <source>
        <dbReference type="ARBA" id="ARBA00023136"/>
    </source>
</evidence>
<feature type="transmembrane region" description="Helical" evidence="9">
    <location>
        <begin position="123"/>
        <end position="147"/>
    </location>
</feature>
<dbReference type="Gene3D" id="1.10.357.20">
    <property type="entry name" value="SLC41 divalent cation transporters, integral membrane domain"/>
    <property type="match status" value="1"/>
</dbReference>
<sequence length="187" mass="18658">MTVRAAAAEAYREAIGPLAVSAVGGLLAGVVFAGMRSDLARVQGLVVLVPALLALRGNVYGSFGARLATGLHQGLLRPRVDDPRLRRAAAAALVNGLLAGSFAALSVAAILPAMGRPVAAAPLLAIAILSGLLSGSVLVVVVVAVIVVGYRRGLDPDTLVGPIVTTTGDVFGMAALLVAARLVAGVL</sequence>
<dbReference type="EMBL" id="CP028858">
    <property type="protein sequence ID" value="AWB28035.1"/>
    <property type="molecule type" value="Genomic_DNA"/>
</dbReference>
<dbReference type="Pfam" id="PF01769">
    <property type="entry name" value="MgtE"/>
    <property type="match status" value="1"/>
</dbReference>
<feature type="domain" description="SLC41A/MgtE integral membrane" evidence="10">
    <location>
        <begin position="49"/>
        <end position="178"/>
    </location>
</feature>
<dbReference type="GO" id="GO:0008324">
    <property type="term" value="F:monoatomic cation transmembrane transporter activity"/>
    <property type="evidence" value="ECO:0007669"/>
    <property type="project" value="InterPro"/>
</dbReference>
<dbReference type="GO" id="GO:0016020">
    <property type="term" value="C:membrane"/>
    <property type="evidence" value="ECO:0007669"/>
    <property type="project" value="UniProtKB-SubCell"/>
</dbReference>
<keyword evidence="7" id="KW-0406">Ion transport</keyword>
<evidence type="ECO:0000256" key="7">
    <source>
        <dbReference type="ARBA" id="ARBA00023065"/>
    </source>
</evidence>
<keyword evidence="12" id="KW-1185">Reference proteome</keyword>
<dbReference type="InterPro" id="IPR045349">
    <property type="entry name" value="SLC41A1-3"/>
</dbReference>
<dbReference type="PANTHER" id="PTHR16228">
    <property type="entry name" value="DIVALENT CATION TRANSPORTER SOLUTE CARRIER FAMILY 41"/>
    <property type="match status" value="1"/>
</dbReference>
<dbReference type="RefSeq" id="WP_108383091.1">
    <property type="nucleotide sequence ID" value="NZ_CP028858.1"/>
</dbReference>
<keyword evidence="6 9" id="KW-1133">Transmembrane helix</keyword>
<evidence type="ECO:0000256" key="2">
    <source>
        <dbReference type="ARBA" id="ARBA00009749"/>
    </source>
</evidence>
<feature type="transmembrane region" description="Helical" evidence="9">
    <location>
        <begin position="45"/>
        <end position="68"/>
    </location>
</feature>
<protein>
    <recommendedName>
        <fullName evidence="10">SLC41A/MgtE integral membrane domain-containing protein</fullName>
    </recommendedName>
</protein>
<feature type="transmembrane region" description="Helical" evidence="9">
    <location>
        <begin position="14"/>
        <end position="33"/>
    </location>
</feature>
<evidence type="ECO:0000313" key="11">
    <source>
        <dbReference type="EMBL" id="AWB28035.1"/>
    </source>
</evidence>
<name>A0A2R4X2M3_9EURY</name>
<keyword evidence="8 9" id="KW-0472">Membrane</keyword>
<evidence type="ECO:0000259" key="10">
    <source>
        <dbReference type="Pfam" id="PF01769"/>
    </source>
</evidence>
<dbReference type="GeneID" id="36512861"/>
<organism evidence="11 12">
    <name type="scientific">Halococcoides cellulosivorans</name>
    <dbReference type="NCBI Taxonomy" id="1679096"/>
    <lineage>
        <taxon>Archaea</taxon>
        <taxon>Methanobacteriati</taxon>
        <taxon>Methanobacteriota</taxon>
        <taxon>Stenosarchaea group</taxon>
        <taxon>Halobacteria</taxon>
        <taxon>Halobacteriales</taxon>
        <taxon>Haloarculaceae</taxon>
        <taxon>Halococcoides</taxon>
    </lineage>
</organism>
<comment type="subcellular location">
    <subcellularLocation>
        <location evidence="1">Membrane</location>
        <topology evidence="1">Multi-pass membrane protein</topology>
    </subcellularLocation>
</comment>
<dbReference type="AlphaFoldDB" id="A0A2R4X2M3"/>
<keyword evidence="5" id="KW-0460">Magnesium</keyword>
<feature type="transmembrane region" description="Helical" evidence="9">
    <location>
        <begin position="159"/>
        <end position="184"/>
    </location>
</feature>
<evidence type="ECO:0000256" key="6">
    <source>
        <dbReference type="ARBA" id="ARBA00022989"/>
    </source>
</evidence>
<dbReference type="KEGG" id="harc:HARCEL1_10100"/>
<dbReference type="SUPFAM" id="SSF161093">
    <property type="entry name" value="MgtE membrane domain-like"/>
    <property type="match status" value="1"/>
</dbReference>
<accession>A0A2R4X2M3</accession>
<dbReference type="PANTHER" id="PTHR16228:SF7">
    <property type="entry name" value="SLC41A_MGTE INTEGRAL MEMBRANE DOMAIN-CONTAINING PROTEIN"/>
    <property type="match status" value="1"/>
</dbReference>
<evidence type="ECO:0000256" key="5">
    <source>
        <dbReference type="ARBA" id="ARBA00022842"/>
    </source>
</evidence>